<evidence type="ECO:0000313" key="1">
    <source>
        <dbReference type="EMBL" id="GAK56685.1"/>
    </source>
</evidence>
<organism evidence="1 2">
    <name type="scientific">Vecturithrix granuli</name>
    <dbReference type="NCBI Taxonomy" id="1499967"/>
    <lineage>
        <taxon>Bacteria</taxon>
        <taxon>Candidatus Moduliflexota</taxon>
        <taxon>Candidatus Vecturitrichia</taxon>
        <taxon>Candidatus Vecturitrichales</taxon>
        <taxon>Candidatus Vecturitrichaceae</taxon>
        <taxon>Candidatus Vecturithrix</taxon>
    </lineage>
</organism>
<dbReference type="EMBL" id="DF820465">
    <property type="protein sequence ID" value="GAK56685.1"/>
    <property type="molecule type" value="Genomic_DNA"/>
</dbReference>
<reference evidence="1 2" key="1">
    <citation type="journal article" date="2015" name="PeerJ">
        <title>First genomic representation of candidate bacterial phylum KSB3 points to enhanced environmental sensing as a trigger of wastewater bulking.</title>
        <authorList>
            <person name="Sekiguchi Y."/>
            <person name="Ohashi A."/>
            <person name="Parks D.H."/>
            <person name="Yamauchi T."/>
            <person name="Tyson G.W."/>
            <person name="Hugenholtz P."/>
        </authorList>
    </citation>
    <scope>NUCLEOTIDE SEQUENCE [LARGE SCALE GENOMIC DNA]</scope>
</reference>
<protein>
    <recommendedName>
        <fullName evidence="3">Thioredoxin-like fold domain-containing protein</fullName>
    </recommendedName>
</protein>
<sequence>MENIAWTIKMFILKRQPGPGGYTCCGPIGQTSEQIQDLQAAIESATGCQVEVYNVGRFGAEQPPRMVVDLMSTLGIKALPIVIMNDEAVSIGKVTPEPIIAAIKAKLAA</sequence>
<proteinExistence type="predicted"/>
<gene>
    <name evidence="1" type="ORF">U27_03648</name>
</gene>
<dbReference type="HOGENOM" id="CLU_2178645_0_0_0"/>
<name>A0A081BWI0_VECG1</name>
<evidence type="ECO:0000313" key="2">
    <source>
        <dbReference type="Proteomes" id="UP000030661"/>
    </source>
</evidence>
<keyword evidence="2" id="KW-1185">Reference proteome</keyword>
<evidence type="ECO:0008006" key="3">
    <source>
        <dbReference type="Google" id="ProtNLM"/>
    </source>
</evidence>
<dbReference type="Proteomes" id="UP000030661">
    <property type="component" value="Unassembled WGS sequence"/>
</dbReference>
<dbReference type="STRING" id="1499967.U27_03648"/>
<dbReference type="AlphaFoldDB" id="A0A081BWI0"/>
<accession>A0A081BWI0</accession>